<dbReference type="RefSeq" id="WP_115327432.1">
    <property type="nucleotide sequence ID" value="NZ_JACKST010000149.1"/>
</dbReference>
<feature type="domain" description="VOC" evidence="1">
    <location>
        <begin position="1"/>
        <end position="124"/>
    </location>
</feature>
<dbReference type="GO" id="GO:0051213">
    <property type="term" value="F:dioxygenase activity"/>
    <property type="evidence" value="ECO:0007669"/>
    <property type="project" value="UniProtKB-KW"/>
</dbReference>
<dbReference type="SUPFAM" id="SSF54593">
    <property type="entry name" value="Glyoxalase/Bleomycin resistance protein/Dihydroxybiphenyl dioxygenase"/>
    <property type="match status" value="1"/>
</dbReference>
<keyword evidence="2" id="KW-0560">Oxidoreductase</keyword>
<dbReference type="Pfam" id="PF00903">
    <property type="entry name" value="Glyoxalase"/>
    <property type="match status" value="1"/>
</dbReference>
<dbReference type="InterPro" id="IPR029068">
    <property type="entry name" value="Glyas_Bleomycin-R_OHBP_Dase"/>
</dbReference>
<organism evidence="2 3">
    <name type="scientific">Mycolicibacterium gilvum</name>
    <dbReference type="NCBI Taxonomy" id="1804"/>
    <lineage>
        <taxon>Bacteria</taxon>
        <taxon>Bacillati</taxon>
        <taxon>Actinomycetota</taxon>
        <taxon>Actinomycetes</taxon>
        <taxon>Mycobacteriales</taxon>
        <taxon>Mycobacteriaceae</taxon>
        <taxon>Mycolicibacterium</taxon>
    </lineage>
</organism>
<dbReference type="PROSITE" id="PS51819">
    <property type="entry name" value="VOC"/>
    <property type="match status" value="1"/>
</dbReference>
<dbReference type="InterPro" id="IPR004360">
    <property type="entry name" value="Glyas_Fos-R_dOase_dom"/>
</dbReference>
<evidence type="ECO:0000313" key="3">
    <source>
        <dbReference type="Proteomes" id="UP000254291"/>
    </source>
</evidence>
<evidence type="ECO:0000313" key="2">
    <source>
        <dbReference type="EMBL" id="STZ43607.1"/>
    </source>
</evidence>
<dbReference type="AlphaFoldDB" id="A0A378SQC3"/>
<name>A0A378SQC3_9MYCO</name>
<proteinExistence type="predicted"/>
<gene>
    <name evidence="2" type="ORF">NCTC10742_02836</name>
</gene>
<dbReference type="Gene3D" id="3.10.180.10">
    <property type="entry name" value="2,3-Dihydroxybiphenyl 1,2-Dioxygenase, domain 1"/>
    <property type="match status" value="1"/>
</dbReference>
<reference evidence="2 3" key="1">
    <citation type="submission" date="2018-06" db="EMBL/GenBank/DDBJ databases">
        <authorList>
            <consortium name="Pathogen Informatics"/>
            <person name="Doyle S."/>
        </authorList>
    </citation>
    <scope>NUCLEOTIDE SEQUENCE [LARGE SCALE GENOMIC DNA]</scope>
    <source>
        <strain evidence="2 3">NCTC10742</strain>
    </source>
</reference>
<dbReference type="CDD" id="cd06587">
    <property type="entry name" value="VOC"/>
    <property type="match status" value="1"/>
</dbReference>
<protein>
    <submittedName>
        <fullName evidence="2">Glyoxalase/bleomycin resistance protein/dioxygenase</fullName>
    </submittedName>
</protein>
<keyword evidence="2" id="KW-0223">Dioxygenase</keyword>
<sequence length="127" mass="13783">MAEFSMRYIVVDVDEAVNFYTRHLGFELVMKPGPGFAMLRREGVRLLVNAPEGGGGAGQRLSGGELPQPGGWNRFQVRVDDLAAVVDALRRAGVPFRGEVIEGRGGRQALAVDPSKNFVELFQVNPG</sequence>
<evidence type="ECO:0000259" key="1">
    <source>
        <dbReference type="PROSITE" id="PS51819"/>
    </source>
</evidence>
<dbReference type="Proteomes" id="UP000254291">
    <property type="component" value="Unassembled WGS sequence"/>
</dbReference>
<dbReference type="EMBL" id="UGQM01000001">
    <property type="protein sequence ID" value="STZ43607.1"/>
    <property type="molecule type" value="Genomic_DNA"/>
</dbReference>
<accession>A0A378SQC3</accession>
<dbReference type="InterPro" id="IPR037523">
    <property type="entry name" value="VOC_core"/>
</dbReference>